<feature type="transmembrane region" description="Helical" evidence="6">
    <location>
        <begin position="12"/>
        <end position="30"/>
    </location>
</feature>
<dbReference type="Gene3D" id="1.10.287.130">
    <property type="match status" value="1"/>
</dbReference>
<dbReference type="InterPro" id="IPR036890">
    <property type="entry name" value="HATPase_C_sf"/>
</dbReference>
<dbReference type="InterPro" id="IPR052162">
    <property type="entry name" value="Sensor_kinase/Photoreceptor"/>
</dbReference>
<dbReference type="EMBL" id="FPIY01000001">
    <property type="protein sequence ID" value="SFW29693.1"/>
    <property type="molecule type" value="Genomic_DNA"/>
</dbReference>
<protein>
    <recommendedName>
        <fullName evidence="2">histidine kinase</fullName>
        <ecNumber evidence="2">2.7.13.3</ecNumber>
    </recommendedName>
</protein>
<keyword evidence="5 8" id="KW-0418">Kinase</keyword>
<dbReference type="OrthoDB" id="9781208at2"/>
<dbReference type="Gene3D" id="3.30.565.10">
    <property type="entry name" value="Histidine kinase-like ATPase, C-terminal domain"/>
    <property type="match status" value="1"/>
</dbReference>
<evidence type="ECO:0000259" key="7">
    <source>
        <dbReference type="PROSITE" id="PS50109"/>
    </source>
</evidence>
<evidence type="ECO:0000256" key="4">
    <source>
        <dbReference type="ARBA" id="ARBA00022679"/>
    </source>
</evidence>
<feature type="transmembrane region" description="Helical" evidence="6">
    <location>
        <begin position="271"/>
        <end position="292"/>
    </location>
</feature>
<dbReference type="Pfam" id="PF17159">
    <property type="entry name" value="MASE3"/>
    <property type="match status" value="1"/>
</dbReference>
<dbReference type="InterPro" id="IPR004358">
    <property type="entry name" value="Sig_transdc_His_kin-like_C"/>
</dbReference>
<gene>
    <name evidence="8" type="ORF">SAMN05660313_01134</name>
</gene>
<dbReference type="SMART" id="SM00387">
    <property type="entry name" value="HATPase_c"/>
    <property type="match status" value="1"/>
</dbReference>
<dbReference type="PROSITE" id="PS50109">
    <property type="entry name" value="HIS_KIN"/>
    <property type="match status" value="1"/>
</dbReference>
<feature type="transmembrane region" description="Helical" evidence="6">
    <location>
        <begin position="172"/>
        <end position="194"/>
    </location>
</feature>
<name>A0A1K1N371_9FLAO</name>
<dbReference type="Pfam" id="PF00512">
    <property type="entry name" value="HisKA"/>
    <property type="match status" value="1"/>
</dbReference>
<dbReference type="InterPro" id="IPR003661">
    <property type="entry name" value="HisK_dim/P_dom"/>
</dbReference>
<feature type="domain" description="Histidine kinase" evidence="7">
    <location>
        <begin position="325"/>
        <end position="538"/>
    </location>
</feature>
<dbReference type="InterPro" id="IPR033425">
    <property type="entry name" value="MASE3"/>
</dbReference>
<dbReference type="SUPFAM" id="SSF55874">
    <property type="entry name" value="ATPase domain of HSP90 chaperone/DNA topoisomerase II/histidine kinase"/>
    <property type="match status" value="1"/>
</dbReference>
<dbReference type="FunFam" id="3.30.565.10:FF:000006">
    <property type="entry name" value="Sensor histidine kinase WalK"/>
    <property type="match status" value="1"/>
</dbReference>
<dbReference type="RefSeq" id="WP_072302771.1">
    <property type="nucleotide sequence ID" value="NZ_FPIY01000001.1"/>
</dbReference>
<dbReference type="PANTHER" id="PTHR43304">
    <property type="entry name" value="PHYTOCHROME-LIKE PROTEIN CPH1"/>
    <property type="match status" value="1"/>
</dbReference>
<evidence type="ECO:0000256" key="6">
    <source>
        <dbReference type="SAM" id="Phobius"/>
    </source>
</evidence>
<feature type="transmembrane region" description="Helical" evidence="6">
    <location>
        <begin position="69"/>
        <end position="91"/>
    </location>
</feature>
<evidence type="ECO:0000256" key="3">
    <source>
        <dbReference type="ARBA" id="ARBA00022553"/>
    </source>
</evidence>
<dbReference type="SUPFAM" id="SSF47384">
    <property type="entry name" value="Homodimeric domain of signal transducing histidine kinase"/>
    <property type="match status" value="1"/>
</dbReference>
<feature type="transmembrane region" description="Helical" evidence="6">
    <location>
        <begin position="214"/>
        <end position="231"/>
    </location>
</feature>
<dbReference type="InterPro" id="IPR003594">
    <property type="entry name" value="HATPase_dom"/>
</dbReference>
<dbReference type="CDD" id="cd00082">
    <property type="entry name" value="HisKA"/>
    <property type="match status" value="1"/>
</dbReference>
<keyword evidence="9" id="KW-1185">Reference proteome</keyword>
<dbReference type="Pfam" id="PF02518">
    <property type="entry name" value="HATPase_c"/>
    <property type="match status" value="1"/>
</dbReference>
<keyword evidence="6" id="KW-1133">Transmembrane helix</keyword>
<keyword evidence="3" id="KW-0597">Phosphoprotein</keyword>
<sequence>MKASPKTIELRFSRTLILIIIAICVFPFILQQLGVNFGSVNLVFNANGEKVKLDHTSQDLILTNLRGTFTHLILEWTAICIAIATAILAFIQYRITNNPATPIIGAALLCAGFIDAFHALSAIKVIKSVSDNENFLPFTWAISRIFNSVILILGTSIFLFKSKRMAPKKGRRFVLLICLSFIFIAYLTVYFAALSNSLPQTTFQNSFITRPYDVIPLFLFLFMAIWLLPQFHKKENSVFSSALLWSMIPAIATQMYMVFGSKDLHDSNFNIAHSLKAISYLIPFIGITLDYITTHKKEQVRITELKNAQFNLRQKNKELEQFAYIASHDLQEPLRTVMNFTQLFEEEFQDKIDTNGSTYLNFIKEATIRMSALIKGLLDYSRIGSKTEISNVKFNKLLKTVKIDLEAIIKESGAKIKVKKLPKIKGHKTELRMLFQNLITNAIKFRKEGIPPVIQIKAIDIGEYWEFSVKDNGIGIEEKHKEKIFSMFQQLHSKGTYEGTGIGLAHSFKIVSIHKGQIWVVSEPNKGSEFKFTIKKEE</sequence>
<organism evidence="8 9">
    <name type="scientific">Cellulophaga fucicola</name>
    <dbReference type="NCBI Taxonomy" id="76595"/>
    <lineage>
        <taxon>Bacteria</taxon>
        <taxon>Pseudomonadati</taxon>
        <taxon>Bacteroidota</taxon>
        <taxon>Flavobacteriia</taxon>
        <taxon>Flavobacteriales</taxon>
        <taxon>Flavobacteriaceae</taxon>
        <taxon>Cellulophaga</taxon>
    </lineage>
</organism>
<keyword evidence="4" id="KW-0808">Transferase</keyword>
<feature type="transmembrane region" description="Helical" evidence="6">
    <location>
        <begin position="103"/>
        <end position="126"/>
    </location>
</feature>
<dbReference type="Proteomes" id="UP000183257">
    <property type="component" value="Unassembled WGS sequence"/>
</dbReference>
<dbReference type="GO" id="GO:0000155">
    <property type="term" value="F:phosphorelay sensor kinase activity"/>
    <property type="evidence" value="ECO:0007669"/>
    <property type="project" value="InterPro"/>
</dbReference>
<accession>A0A1K1N371</accession>
<dbReference type="PRINTS" id="PR00344">
    <property type="entry name" value="BCTRLSENSOR"/>
</dbReference>
<reference evidence="9" key="1">
    <citation type="submission" date="2016-11" db="EMBL/GenBank/DDBJ databases">
        <authorList>
            <person name="Varghese N."/>
            <person name="Submissions S."/>
        </authorList>
    </citation>
    <scope>NUCLEOTIDE SEQUENCE [LARGE SCALE GENOMIC DNA]</scope>
    <source>
        <strain evidence="9">DSM 24786</strain>
    </source>
</reference>
<keyword evidence="6" id="KW-0472">Membrane</keyword>
<dbReference type="PANTHER" id="PTHR43304:SF1">
    <property type="entry name" value="PAC DOMAIN-CONTAINING PROTEIN"/>
    <property type="match status" value="1"/>
</dbReference>
<comment type="catalytic activity">
    <reaction evidence="1">
        <text>ATP + protein L-histidine = ADP + protein N-phospho-L-histidine.</text>
        <dbReference type="EC" id="2.7.13.3"/>
    </reaction>
</comment>
<keyword evidence="6" id="KW-0812">Transmembrane</keyword>
<evidence type="ECO:0000313" key="9">
    <source>
        <dbReference type="Proteomes" id="UP000183257"/>
    </source>
</evidence>
<evidence type="ECO:0000256" key="5">
    <source>
        <dbReference type="ARBA" id="ARBA00022777"/>
    </source>
</evidence>
<evidence type="ECO:0000256" key="2">
    <source>
        <dbReference type="ARBA" id="ARBA00012438"/>
    </source>
</evidence>
<dbReference type="InterPro" id="IPR036097">
    <property type="entry name" value="HisK_dim/P_sf"/>
</dbReference>
<evidence type="ECO:0000313" key="8">
    <source>
        <dbReference type="EMBL" id="SFW29693.1"/>
    </source>
</evidence>
<proteinExistence type="predicted"/>
<dbReference type="EC" id="2.7.13.3" evidence="2"/>
<feature type="transmembrane region" description="Helical" evidence="6">
    <location>
        <begin position="138"/>
        <end position="160"/>
    </location>
</feature>
<dbReference type="InterPro" id="IPR005467">
    <property type="entry name" value="His_kinase_dom"/>
</dbReference>
<evidence type="ECO:0000256" key="1">
    <source>
        <dbReference type="ARBA" id="ARBA00000085"/>
    </source>
</evidence>
<dbReference type="SMART" id="SM00388">
    <property type="entry name" value="HisKA"/>
    <property type="match status" value="1"/>
</dbReference>
<feature type="transmembrane region" description="Helical" evidence="6">
    <location>
        <begin position="238"/>
        <end position="259"/>
    </location>
</feature>
<dbReference type="STRING" id="76595.SAMN05660313_01134"/>
<dbReference type="AlphaFoldDB" id="A0A1K1N371"/>